<dbReference type="CDD" id="cd04301">
    <property type="entry name" value="NAT_SF"/>
    <property type="match status" value="1"/>
</dbReference>
<reference evidence="3" key="1">
    <citation type="submission" date="2015-07" db="EMBL/GenBank/DDBJ databases">
        <authorList>
            <consortium name="Consortium for Microbial Forensics and Genomics (microFORGE)"/>
            <person name="Knight B.M."/>
            <person name="Roberts D.P."/>
            <person name="Lin D."/>
            <person name="Hari K."/>
            <person name="Fletcher J."/>
            <person name="Melcher U."/>
            <person name="Blagden T."/>
            <person name="Winegar R.A."/>
        </authorList>
    </citation>
    <scope>NUCLEOTIDE SEQUENCE [LARGE SCALE GENOMIC DNA]</scope>
    <source>
        <strain evidence="3">DSM 23493</strain>
    </source>
</reference>
<dbReference type="RefSeq" id="WP_049666933.1">
    <property type="nucleotide sequence ID" value="NZ_LFXJ01000005.1"/>
</dbReference>
<name>A0A0K9FG42_9BACI</name>
<dbReference type="PATRIC" id="fig|582475.4.peg.2396"/>
<protein>
    <recommendedName>
        <fullName evidence="1">N-acetyltransferase domain-containing protein</fullName>
    </recommendedName>
</protein>
<dbReference type="Proteomes" id="UP000037326">
    <property type="component" value="Unassembled WGS sequence"/>
</dbReference>
<dbReference type="EMBL" id="LFXJ01000005">
    <property type="protein sequence ID" value="KMY33106.1"/>
    <property type="molecule type" value="Genomic_DNA"/>
</dbReference>
<accession>A0A0K9FG42</accession>
<evidence type="ECO:0000313" key="2">
    <source>
        <dbReference type="EMBL" id="KMY33106.1"/>
    </source>
</evidence>
<organism evidence="2 3">
    <name type="scientific">Lysinibacillus xylanilyticus</name>
    <dbReference type="NCBI Taxonomy" id="582475"/>
    <lineage>
        <taxon>Bacteria</taxon>
        <taxon>Bacillati</taxon>
        <taxon>Bacillota</taxon>
        <taxon>Bacilli</taxon>
        <taxon>Bacillales</taxon>
        <taxon>Bacillaceae</taxon>
        <taxon>Lysinibacillus</taxon>
    </lineage>
</organism>
<dbReference type="Pfam" id="PF00583">
    <property type="entry name" value="Acetyltransf_1"/>
    <property type="match status" value="1"/>
</dbReference>
<proteinExistence type="predicted"/>
<dbReference type="AlphaFoldDB" id="A0A0K9FG42"/>
<gene>
    <name evidence="2" type="ORF">ACZ11_13660</name>
</gene>
<comment type="caution">
    <text evidence="2">The sequence shown here is derived from an EMBL/GenBank/DDBJ whole genome shotgun (WGS) entry which is preliminary data.</text>
</comment>
<dbReference type="SUPFAM" id="SSF55729">
    <property type="entry name" value="Acyl-CoA N-acyltransferases (Nat)"/>
    <property type="match status" value="1"/>
</dbReference>
<sequence length="263" mass="30563">MQKIEHIMQLDIDYIKSFSEMETCHEGVLFYNKEMPTYYDANHAHIWKKITEPDMFLKKIKNFYQSKSLIPRLYLYNVEENQSCIEVLENHGFQYESFNDDVQCWNGEYLQLPHNPAIQIERVTDANMEEALAVEMSISTFGEPALIKKAFEETYHSPHFTYYLLRLDGTACCTANIFVSGNQGRVESVATLESHRGRGLIGYILQHIQQESIKQGLEYLWILPINEQVAKVYDKANFKSVGKIKSIHAFTEGKSIKQIRQDS</sequence>
<dbReference type="InterPro" id="IPR016181">
    <property type="entry name" value="Acyl_CoA_acyltransferase"/>
</dbReference>
<dbReference type="InterPro" id="IPR000182">
    <property type="entry name" value="GNAT_dom"/>
</dbReference>
<feature type="domain" description="N-acetyltransferase" evidence="1">
    <location>
        <begin position="118"/>
        <end position="257"/>
    </location>
</feature>
<dbReference type="GO" id="GO:0016747">
    <property type="term" value="F:acyltransferase activity, transferring groups other than amino-acyl groups"/>
    <property type="evidence" value="ECO:0007669"/>
    <property type="project" value="InterPro"/>
</dbReference>
<dbReference type="PROSITE" id="PS51186">
    <property type="entry name" value="GNAT"/>
    <property type="match status" value="1"/>
</dbReference>
<dbReference type="OrthoDB" id="2737536at2"/>
<evidence type="ECO:0000313" key="3">
    <source>
        <dbReference type="Proteomes" id="UP000037326"/>
    </source>
</evidence>
<dbReference type="Gene3D" id="3.40.630.30">
    <property type="match status" value="1"/>
</dbReference>
<dbReference type="GeneID" id="96599277"/>
<evidence type="ECO:0000259" key="1">
    <source>
        <dbReference type="PROSITE" id="PS51186"/>
    </source>
</evidence>